<sequence length="104" mass="12039">MQRGNKCVFFNCGKSKRTNNSLYLFKFPTDPERARLWLNNSVIIGILGNIDLLSETNLKNRVVCEDHFDDSNFTDERKIRLKKTAVPKHFKEESSDEESCPNAN</sequence>
<dbReference type="Pfam" id="PF05485">
    <property type="entry name" value="THAP"/>
    <property type="match status" value="1"/>
</dbReference>
<dbReference type="SMART" id="SM00692">
    <property type="entry name" value="DM3"/>
    <property type="match status" value="1"/>
</dbReference>
<dbReference type="PROSITE" id="PS50950">
    <property type="entry name" value="ZF_THAP"/>
    <property type="match status" value="1"/>
</dbReference>
<evidence type="ECO:0000256" key="1">
    <source>
        <dbReference type="ARBA" id="ARBA00022723"/>
    </source>
</evidence>
<dbReference type="PANTHER" id="PTHR46600">
    <property type="entry name" value="THAP DOMAIN-CONTAINING"/>
    <property type="match status" value="1"/>
</dbReference>
<keyword evidence="3" id="KW-0862">Zinc</keyword>
<dbReference type="Gene3D" id="6.20.210.20">
    <property type="entry name" value="THAP domain"/>
    <property type="match status" value="1"/>
</dbReference>
<name>A0A6G0Y255_APHCR</name>
<evidence type="ECO:0000256" key="3">
    <source>
        <dbReference type="ARBA" id="ARBA00022833"/>
    </source>
</evidence>
<dbReference type="EMBL" id="VUJU01006766">
    <property type="protein sequence ID" value="KAF0747658.1"/>
    <property type="molecule type" value="Genomic_DNA"/>
</dbReference>
<dbReference type="PANTHER" id="PTHR46600:SF11">
    <property type="entry name" value="THAP DOMAIN-CONTAINING PROTEIN 10"/>
    <property type="match status" value="1"/>
</dbReference>
<dbReference type="OrthoDB" id="7683421at2759"/>
<feature type="domain" description="THAP-type" evidence="6">
    <location>
        <begin position="1"/>
        <end position="90"/>
    </location>
</feature>
<reference evidence="7 8" key="1">
    <citation type="submission" date="2019-08" db="EMBL/GenBank/DDBJ databases">
        <title>Whole genome of Aphis craccivora.</title>
        <authorList>
            <person name="Voronova N.V."/>
            <person name="Shulinski R.S."/>
            <person name="Bandarenka Y.V."/>
            <person name="Zhorov D.G."/>
            <person name="Warner D."/>
        </authorList>
    </citation>
    <scope>NUCLEOTIDE SEQUENCE [LARGE SCALE GENOMIC DNA]</scope>
    <source>
        <strain evidence="7">180601</strain>
        <tissue evidence="7">Whole Body</tissue>
    </source>
</reference>
<dbReference type="InterPro" id="IPR006612">
    <property type="entry name" value="THAP_Znf"/>
</dbReference>
<proteinExistence type="predicted"/>
<dbReference type="InterPro" id="IPR038441">
    <property type="entry name" value="THAP_Znf_sf"/>
</dbReference>
<keyword evidence="8" id="KW-1185">Reference proteome</keyword>
<keyword evidence="1" id="KW-0479">Metal-binding</keyword>
<keyword evidence="4 5" id="KW-0238">DNA-binding</keyword>
<comment type="caution">
    <text evidence="7">The sequence shown here is derived from an EMBL/GenBank/DDBJ whole genome shotgun (WGS) entry which is preliminary data.</text>
</comment>
<dbReference type="AlphaFoldDB" id="A0A6G0Y255"/>
<organism evidence="7 8">
    <name type="scientific">Aphis craccivora</name>
    <name type="common">Cowpea aphid</name>
    <dbReference type="NCBI Taxonomy" id="307492"/>
    <lineage>
        <taxon>Eukaryota</taxon>
        <taxon>Metazoa</taxon>
        <taxon>Ecdysozoa</taxon>
        <taxon>Arthropoda</taxon>
        <taxon>Hexapoda</taxon>
        <taxon>Insecta</taxon>
        <taxon>Pterygota</taxon>
        <taxon>Neoptera</taxon>
        <taxon>Paraneoptera</taxon>
        <taxon>Hemiptera</taxon>
        <taxon>Sternorrhyncha</taxon>
        <taxon>Aphidomorpha</taxon>
        <taxon>Aphidoidea</taxon>
        <taxon>Aphididae</taxon>
        <taxon>Aphidini</taxon>
        <taxon>Aphis</taxon>
        <taxon>Aphis</taxon>
    </lineage>
</organism>
<evidence type="ECO:0000256" key="5">
    <source>
        <dbReference type="PROSITE-ProRule" id="PRU00309"/>
    </source>
</evidence>
<evidence type="ECO:0000313" key="8">
    <source>
        <dbReference type="Proteomes" id="UP000478052"/>
    </source>
</evidence>
<gene>
    <name evidence="7" type="ORF">FWK35_00020773</name>
</gene>
<dbReference type="GO" id="GO:0043565">
    <property type="term" value="F:sequence-specific DNA binding"/>
    <property type="evidence" value="ECO:0007669"/>
    <property type="project" value="InterPro"/>
</dbReference>
<protein>
    <submittedName>
        <fullName evidence="7">52 kDa repressor of the inhibitor of the protein kinase-like</fullName>
    </submittedName>
</protein>
<dbReference type="SMART" id="SM00980">
    <property type="entry name" value="THAP"/>
    <property type="match status" value="1"/>
</dbReference>
<dbReference type="Proteomes" id="UP000478052">
    <property type="component" value="Unassembled WGS sequence"/>
</dbReference>
<keyword evidence="2 5" id="KW-0863">Zinc-finger</keyword>
<dbReference type="GO" id="GO:0008270">
    <property type="term" value="F:zinc ion binding"/>
    <property type="evidence" value="ECO:0007669"/>
    <property type="project" value="UniProtKB-KW"/>
</dbReference>
<evidence type="ECO:0000259" key="6">
    <source>
        <dbReference type="PROSITE" id="PS50950"/>
    </source>
</evidence>
<dbReference type="SUPFAM" id="SSF57716">
    <property type="entry name" value="Glucocorticoid receptor-like (DNA-binding domain)"/>
    <property type="match status" value="1"/>
</dbReference>
<accession>A0A6G0Y255</accession>
<dbReference type="InterPro" id="IPR026516">
    <property type="entry name" value="THAP1/10"/>
</dbReference>
<evidence type="ECO:0000313" key="7">
    <source>
        <dbReference type="EMBL" id="KAF0747658.1"/>
    </source>
</evidence>
<evidence type="ECO:0000256" key="2">
    <source>
        <dbReference type="ARBA" id="ARBA00022771"/>
    </source>
</evidence>
<evidence type="ECO:0000256" key="4">
    <source>
        <dbReference type="ARBA" id="ARBA00023125"/>
    </source>
</evidence>